<evidence type="ECO:0000256" key="8">
    <source>
        <dbReference type="SAM" id="Phobius"/>
    </source>
</evidence>
<keyword evidence="3 8" id="KW-0812">Transmembrane</keyword>
<proteinExistence type="predicted"/>
<sequence length="396" mass="43788">MQQGSFRFPDNCPDADCDFLVTYQASGDNSVVFELRGRGNWAGVGFSDDNQMPDTDILICASDISLSGHYYATGRTRPTRTDPTPSAVVISEQSFNNEFVSCRITRELNPEIANFRNLEQQQFLLGAIGPLSSTIATHTDRRSTSSRVDVRSGEDGAGSGIDPKILAHGIMMTLAWVLFAFVGLFTARYMREVWEPRKLLGEKAWFTVHRSLMTITLLLTISATILIFVKVGGWSSGAGPHPYLGIVAIAFAIVQPIMAAFRPHPGAPRRNIFNWSHRSVGFIALIMAVVSIYYGLCTQEVDLGKQGLYAVIAFYIGEVLILMFELYLILSKRNKEKNSVSMGNTADIPMEVPGHQTQPQTEMSMKEAMIRSFMFVFVTLHGASVALTIILLLVLK</sequence>
<dbReference type="InterPro" id="IPR005018">
    <property type="entry name" value="DOMON_domain"/>
</dbReference>
<keyword evidence="2" id="KW-0813">Transport</keyword>
<dbReference type="SMART" id="SM00664">
    <property type="entry name" value="DoH"/>
    <property type="match status" value="1"/>
</dbReference>
<comment type="subcellular location">
    <subcellularLocation>
        <location evidence="1">Membrane</location>
    </subcellularLocation>
</comment>
<dbReference type="CDD" id="cd08760">
    <property type="entry name" value="Cyt_b561_FRRS1_like"/>
    <property type="match status" value="1"/>
</dbReference>
<protein>
    <recommendedName>
        <fullName evidence="13">Ferric-chelate reductase 1</fullName>
    </recommendedName>
</protein>
<gene>
    <name evidence="11" type="ORF">PEVE_00021886</name>
</gene>
<evidence type="ECO:0000256" key="3">
    <source>
        <dbReference type="ARBA" id="ARBA00022692"/>
    </source>
</evidence>
<accession>A0ABN8SIE7</accession>
<feature type="transmembrane region" description="Helical" evidence="8">
    <location>
        <begin position="165"/>
        <end position="190"/>
    </location>
</feature>
<keyword evidence="4" id="KW-0732">Signal</keyword>
<keyword evidence="12" id="KW-1185">Reference proteome</keyword>
<evidence type="ECO:0000256" key="4">
    <source>
        <dbReference type="ARBA" id="ARBA00022729"/>
    </source>
</evidence>
<feature type="transmembrane region" description="Helical" evidence="8">
    <location>
        <begin position="373"/>
        <end position="395"/>
    </location>
</feature>
<evidence type="ECO:0000313" key="12">
    <source>
        <dbReference type="Proteomes" id="UP001159427"/>
    </source>
</evidence>
<feature type="domain" description="DOMON" evidence="9">
    <location>
        <begin position="17"/>
        <end position="129"/>
    </location>
</feature>
<organism evidence="11 12">
    <name type="scientific">Porites evermanni</name>
    <dbReference type="NCBI Taxonomy" id="104178"/>
    <lineage>
        <taxon>Eukaryota</taxon>
        <taxon>Metazoa</taxon>
        <taxon>Cnidaria</taxon>
        <taxon>Anthozoa</taxon>
        <taxon>Hexacorallia</taxon>
        <taxon>Scleractinia</taxon>
        <taxon>Fungiina</taxon>
        <taxon>Poritidae</taxon>
        <taxon>Porites</taxon>
    </lineage>
</organism>
<dbReference type="Pfam" id="PF03351">
    <property type="entry name" value="DOMON"/>
    <property type="match status" value="1"/>
</dbReference>
<dbReference type="Pfam" id="PF03188">
    <property type="entry name" value="Cytochrom_B561"/>
    <property type="match status" value="1"/>
</dbReference>
<comment type="caution">
    <text evidence="11">The sequence shown here is derived from an EMBL/GenBank/DDBJ whole genome shotgun (WGS) entry which is preliminary data.</text>
</comment>
<evidence type="ECO:0000259" key="9">
    <source>
        <dbReference type="PROSITE" id="PS50836"/>
    </source>
</evidence>
<dbReference type="SMART" id="SM00665">
    <property type="entry name" value="B561"/>
    <property type="match status" value="1"/>
</dbReference>
<feature type="domain" description="Cytochrome b561" evidence="10">
    <location>
        <begin position="131"/>
        <end position="332"/>
    </location>
</feature>
<evidence type="ECO:0000256" key="6">
    <source>
        <dbReference type="ARBA" id="ARBA00022989"/>
    </source>
</evidence>
<evidence type="ECO:0000256" key="7">
    <source>
        <dbReference type="ARBA" id="ARBA00023136"/>
    </source>
</evidence>
<dbReference type="PANTHER" id="PTHR23130">
    <property type="entry name" value="CYTOCHROME B561 AND DOMON DOMAIN-CONTAINING PROTEIN"/>
    <property type="match status" value="1"/>
</dbReference>
<feature type="transmembrane region" description="Helical" evidence="8">
    <location>
        <begin position="308"/>
        <end position="330"/>
    </location>
</feature>
<evidence type="ECO:0000259" key="10">
    <source>
        <dbReference type="PROSITE" id="PS50939"/>
    </source>
</evidence>
<keyword evidence="5" id="KW-0249">Electron transport</keyword>
<keyword evidence="6 8" id="KW-1133">Transmembrane helix</keyword>
<dbReference type="EMBL" id="CALNXI010002923">
    <property type="protein sequence ID" value="CAH3191434.1"/>
    <property type="molecule type" value="Genomic_DNA"/>
</dbReference>
<evidence type="ECO:0000313" key="11">
    <source>
        <dbReference type="EMBL" id="CAH3191434.1"/>
    </source>
</evidence>
<name>A0ABN8SIE7_9CNID</name>
<reference evidence="11 12" key="1">
    <citation type="submission" date="2022-05" db="EMBL/GenBank/DDBJ databases">
        <authorList>
            <consortium name="Genoscope - CEA"/>
            <person name="William W."/>
        </authorList>
    </citation>
    <scope>NUCLEOTIDE SEQUENCE [LARGE SCALE GENOMIC DNA]</scope>
</reference>
<dbReference type="PANTHER" id="PTHR23130:SF171">
    <property type="entry name" value="OS01G0895300 PROTEIN"/>
    <property type="match status" value="1"/>
</dbReference>
<evidence type="ECO:0000256" key="1">
    <source>
        <dbReference type="ARBA" id="ARBA00004370"/>
    </source>
</evidence>
<feature type="transmembrane region" description="Helical" evidence="8">
    <location>
        <begin position="243"/>
        <end position="263"/>
    </location>
</feature>
<dbReference type="InterPro" id="IPR006593">
    <property type="entry name" value="Cyt_b561/ferric_Rdtase_TM"/>
</dbReference>
<evidence type="ECO:0008006" key="13">
    <source>
        <dbReference type="Google" id="ProtNLM"/>
    </source>
</evidence>
<dbReference type="PROSITE" id="PS50836">
    <property type="entry name" value="DOMON"/>
    <property type="match status" value="1"/>
</dbReference>
<keyword evidence="7 8" id="KW-0472">Membrane</keyword>
<feature type="transmembrane region" description="Helical" evidence="8">
    <location>
        <begin position="275"/>
        <end position="296"/>
    </location>
</feature>
<evidence type="ECO:0000256" key="2">
    <source>
        <dbReference type="ARBA" id="ARBA00022448"/>
    </source>
</evidence>
<evidence type="ECO:0000256" key="5">
    <source>
        <dbReference type="ARBA" id="ARBA00022982"/>
    </source>
</evidence>
<dbReference type="Gene3D" id="1.20.120.1770">
    <property type="match status" value="1"/>
</dbReference>
<dbReference type="PROSITE" id="PS50939">
    <property type="entry name" value="CYTOCHROME_B561"/>
    <property type="match status" value="1"/>
</dbReference>
<dbReference type="Proteomes" id="UP001159427">
    <property type="component" value="Unassembled WGS sequence"/>
</dbReference>
<feature type="transmembrane region" description="Helical" evidence="8">
    <location>
        <begin position="211"/>
        <end position="231"/>
    </location>
</feature>